<name>A0A7J6FB08_CANSA</name>
<evidence type="ECO:0000313" key="1">
    <source>
        <dbReference type="EMBL" id="KAF4366960.1"/>
    </source>
</evidence>
<gene>
    <name evidence="1" type="ORF">G4B88_029284</name>
</gene>
<dbReference type="AlphaFoldDB" id="A0A7J6FB08"/>
<reference evidence="1 2" key="1">
    <citation type="journal article" date="2020" name="bioRxiv">
        <title>Sequence and annotation of 42 cannabis genomes reveals extensive copy number variation in cannabinoid synthesis and pathogen resistance genes.</title>
        <authorList>
            <person name="Mckernan K.J."/>
            <person name="Helbert Y."/>
            <person name="Kane L.T."/>
            <person name="Ebling H."/>
            <person name="Zhang L."/>
            <person name="Liu B."/>
            <person name="Eaton Z."/>
            <person name="Mclaughlin S."/>
            <person name="Kingan S."/>
            <person name="Baybayan P."/>
            <person name="Concepcion G."/>
            <person name="Jordan M."/>
            <person name="Riva A."/>
            <person name="Barbazuk W."/>
            <person name="Harkins T."/>
        </authorList>
    </citation>
    <scope>NUCLEOTIDE SEQUENCE [LARGE SCALE GENOMIC DNA]</scope>
    <source>
        <strain evidence="2">cv. Jamaican Lion 4</strain>
        <tissue evidence="1">Leaf</tissue>
    </source>
</reference>
<accession>A0A7J6FB08</accession>
<keyword evidence="2" id="KW-1185">Reference proteome</keyword>
<protein>
    <submittedName>
        <fullName evidence="1">Uncharacterized protein</fullName>
    </submittedName>
</protein>
<sequence>MPIPCTHFFLGDQKTQFRSVFNKIHRKISMAFGLPSVVKGKKALRRSFQKATLQCIYVRKEQKK</sequence>
<comment type="caution">
    <text evidence="1">The sequence shown here is derived from an EMBL/GenBank/DDBJ whole genome shotgun (WGS) entry which is preliminary data.</text>
</comment>
<evidence type="ECO:0000313" key="2">
    <source>
        <dbReference type="Proteomes" id="UP000583929"/>
    </source>
</evidence>
<dbReference type="Proteomes" id="UP000583929">
    <property type="component" value="Unassembled WGS sequence"/>
</dbReference>
<organism evidence="1 2">
    <name type="scientific">Cannabis sativa</name>
    <name type="common">Hemp</name>
    <name type="synonym">Marijuana</name>
    <dbReference type="NCBI Taxonomy" id="3483"/>
    <lineage>
        <taxon>Eukaryota</taxon>
        <taxon>Viridiplantae</taxon>
        <taxon>Streptophyta</taxon>
        <taxon>Embryophyta</taxon>
        <taxon>Tracheophyta</taxon>
        <taxon>Spermatophyta</taxon>
        <taxon>Magnoliopsida</taxon>
        <taxon>eudicotyledons</taxon>
        <taxon>Gunneridae</taxon>
        <taxon>Pentapetalae</taxon>
        <taxon>rosids</taxon>
        <taxon>fabids</taxon>
        <taxon>Rosales</taxon>
        <taxon>Cannabaceae</taxon>
        <taxon>Cannabis</taxon>
    </lineage>
</organism>
<dbReference type="EMBL" id="JAATIQ010000250">
    <property type="protein sequence ID" value="KAF4366960.1"/>
    <property type="molecule type" value="Genomic_DNA"/>
</dbReference>
<proteinExistence type="predicted"/>